<comment type="caution">
    <text evidence="2">The sequence shown here is derived from an EMBL/GenBank/DDBJ whole genome shotgun (WGS) entry which is preliminary data.</text>
</comment>
<organism evidence="2 3">
    <name type="scientific">Reinekea blandensis MED297</name>
    <dbReference type="NCBI Taxonomy" id="314283"/>
    <lineage>
        <taxon>Bacteria</taxon>
        <taxon>Pseudomonadati</taxon>
        <taxon>Pseudomonadota</taxon>
        <taxon>Gammaproteobacteria</taxon>
        <taxon>Oceanospirillales</taxon>
        <taxon>Saccharospirillaceae</taxon>
        <taxon>Reinekea</taxon>
    </lineage>
</organism>
<evidence type="ECO:0000313" key="2">
    <source>
        <dbReference type="EMBL" id="EAR08455.1"/>
    </source>
</evidence>
<keyword evidence="1" id="KW-0472">Membrane</keyword>
<name>A4BHA7_9GAMM</name>
<accession>A4BHA7</accession>
<feature type="transmembrane region" description="Helical" evidence="1">
    <location>
        <begin position="20"/>
        <end position="39"/>
    </location>
</feature>
<reference evidence="2 3" key="1">
    <citation type="submission" date="2006-02" db="EMBL/GenBank/DDBJ databases">
        <authorList>
            <person name="Pinhassi J."/>
            <person name="Pedros-Alio C."/>
            <person name="Ferriera S."/>
            <person name="Johnson J."/>
            <person name="Kravitz S."/>
            <person name="Halpern A."/>
            <person name="Remington K."/>
            <person name="Beeson K."/>
            <person name="Tran B."/>
            <person name="Rogers Y.-H."/>
            <person name="Friedman R."/>
            <person name="Venter J.C."/>
        </authorList>
    </citation>
    <scope>NUCLEOTIDE SEQUENCE [LARGE SCALE GENOMIC DNA]</scope>
    <source>
        <strain evidence="2 3">MED297</strain>
    </source>
</reference>
<gene>
    <name evidence="2" type="ORF">MED297_17722</name>
</gene>
<protein>
    <submittedName>
        <fullName evidence="2">Uncharacterized protein</fullName>
    </submittedName>
</protein>
<dbReference type="HOGENOM" id="CLU_3011104_0_0_6"/>
<evidence type="ECO:0000256" key="1">
    <source>
        <dbReference type="SAM" id="Phobius"/>
    </source>
</evidence>
<proteinExistence type="predicted"/>
<dbReference type="EMBL" id="AAOE01000020">
    <property type="protein sequence ID" value="EAR08455.1"/>
    <property type="molecule type" value="Genomic_DNA"/>
</dbReference>
<evidence type="ECO:0000313" key="3">
    <source>
        <dbReference type="Proteomes" id="UP000005953"/>
    </source>
</evidence>
<dbReference type="RefSeq" id="WP_008043970.1">
    <property type="nucleotide sequence ID" value="NZ_CH724150.1"/>
</dbReference>
<keyword evidence="3" id="KW-1185">Reference proteome</keyword>
<keyword evidence="1" id="KW-0812">Transmembrane</keyword>
<dbReference type="AlphaFoldDB" id="A4BHA7"/>
<keyword evidence="1" id="KW-1133">Transmembrane helix</keyword>
<dbReference type="Proteomes" id="UP000005953">
    <property type="component" value="Unassembled WGS sequence"/>
</dbReference>
<sequence>MYRPVQDRAAVVYLQAAEWWILAGFIIHRVGLFVQWRALGYRVRLVLRFAMVFLRG</sequence>